<comment type="caution">
    <text evidence="2">The sequence shown here is derived from an EMBL/GenBank/DDBJ whole genome shotgun (WGS) entry which is preliminary data.</text>
</comment>
<dbReference type="Proteomes" id="UP000251960">
    <property type="component" value="Chromosome 5"/>
</dbReference>
<dbReference type="AlphaFoldDB" id="A0A3L6EQG8"/>
<gene>
    <name evidence="2" type="ORF">Zm00014a_044717</name>
</gene>
<reference evidence="2" key="1">
    <citation type="journal article" date="2018" name="Nat. Genet.">
        <title>Extensive intraspecific gene order and gene structural variations between Mo17 and other maize genomes.</title>
        <authorList>
            <person name="Sun S."/>
            <person name="Zhou Y."/>
            <person name="Chen J."/>
            <person name="Shi J."/>
            <person name="Zhao H."/>
            <person name="Zhao H."/>
            <person name="Song W."/>
            <person name="Zhang M."/>
            <person name="Cui Y."/>
            <person name="Dong X."/>
            <person name="Liu H."/>
            <person name="Ma X."/>
            <person name="Jiao Y."/>
            <person name="Wang B."/>
            <person name="Wei X."/>
            <person name="Stein J.C."/>
            <person name="Glaubitz J.C."/>
            <person name="Lu F."/>
            <person name="Yu G."/>
            <person name="Liang C."/>
            <person name="Fengler K."/>
            <person name="Li B."/>
            <person name="Rafalski A."/>
            <person name="Schnable P.S."/>
            <person name="Ware D.H."/>
            <person name="Buckler E.S."/>
            <person name="Lai J."/>
        </authorList>
    </citation>
    <scope>NUCLEOTIDE SEQUENCE [LARGE SCALE GENOMIC DNA]</scope>
    <source>
        <tissue evidence="2">Seedling</tissue>
    </source>
</reference>
<dbReference type="EMBL" id="NCVQ01000006">
    <property type="protein sequence ID" value="PWZ22908.1"/>
    <property type="molecule type" value="Genomic_DNA"/>
</dbReference>
<dbReference type="PANTHER" id="PTHR33265">
    <property type="entry name" value="AVR9/CF-9 RAPIDLY ELICITED PROTEIN-RELATED"/>
    <property type="match status" value="1"/>
</dbReference>
<feature type="compositionally biased region" description="Acidic residues" evidence="1">
    <location>
        <begin position="159"/>
        <end position="178"/>
    </location>
</feature>
<proteinExistence type="predicted"/>
<feature type="region of interest" description="Disordered" evidence="1">
    <location>
        <begin position="157"/>
        <end position="186"/>
    </location>
</feature>
<protein>
    <submittedName>
        <fullName evidence="2">Uncharacterized protein</fullName>
    </submittedName>
</protein>
<feature type="compositionally biased region" description="Basic residues" evidence="1">
    <location>
        <begin position="18"/>
        <end position="29"/>
    </location>
</feature>
<evidence type="ECO:0000256" key="1">
    <source>
        <dbReference type="SAM" id="MobiDB-lite"/>
    </source>
</evidence>
<feature type="region of interest" description="Disordered" evidence="1">
    <location>
        <begin position="1"/>
        <end position="29"/>
    </location>
</feature>
<sequence length="226" mass="25574">MCLGGNKQAAEAAGRMENHRRHSGSPASSRRRRRLHYLLALAADYLKYLFMKRRRLLHKVARRTLALVHHRHGLPQRGGRDHDQWQWPHRALAEHEFSCADSPSPAFLAAKRLLLRSRRKGSGAAAAAAGAVSSCFGSFRHPFDSPDGDETMTLASETEVAEDEDDQTEEEEEEEDDQVLAAEDGGWLQRGEGELLDVDDRAEEFINMFYEQLRAQNFAAVFRYSP</sequence>
<dbReference type="ExpressionAtlas" id="A0A3L6EQG8">
    <property type="expression patterns" value="baseline and differential"/>
</dbReference>
<dbReference type="PANTHER" id="PTHR33265:SF22">
    <property type="entry name" value="OS02G0517700 PROTEIN"/>
    <property type="match status" value="1"/>
</dbReference>
<name>A0A3L6EQG8_MAIZE</name>
<dbReference type="InterPro" id="IPR008480">
    <property type="entry name" value="DUF761_pln"/>
</dbReference>
<dbReference type="Pfam" id="PF05553">
    <property type="entry name" value="DUF761"/>
    <property type="match status" value="1"/>
</dbReference>
<accession>A0A3L6EQG8</accession>
<organism evidence="2">
    <name type="scientific">Zea mays</name>
    <name type="common">Maize</name>
    <dbReference type="NCBI Taxonomy" id="4577"/>
    <lineage>
        <taxon>Eukaryota</taxon>
        <taxon>Viridiplantae</taxon>
        <taxon>Streptophyta</taxon>
        <taxon>Embryophyta</taxon>
        <taxon>Tracheophyta</taxon>
        <taxon>Spermatophyta</taxon>
        <taxon>Magnoliopsida</taxon>
        <taxon>Liliopsida</taxon>
        <taxon>Poales</taxon>
        <taxon>Poaceae</taxon>
        <taxon>PACMAD clade</taxon>
        <taxon>Panicoideae</taxon>
        <taxon>Andropogonodae</taxon>
        <taxon>Andropogoneae</taxon>
        <taxon>Tripsacinae</taxon>
        <taxon>Zea</taxon>
    </lineage>
</organism>
<evidence type="ECO:0000313" key="2">
    <source>
        <dbReference type="EMBL" id="PWZ22908.1"/>
    </source>
</evidence>